<evidence type="ECO:0000313" key="2">
    <source>
        <dbReference type="Proteomes" id="UP001161406"/>
    </source>
</evidence>
<accession>A0ABQ5UB92</accession>
<evidence type="ECO:0000313" key="1">
    <source>
        <dbReference type="EMBL" id="GLQ09233.1"/>
    </source>
</evidence>
<dbReference type="RefSeq" id="WP_284388818.1">
    <property type="nucleotide sequence ID" value="NZ_BSNG01000001.1"/>
</dbReference>
<name>A0ABQ5UB92_9HYPH</name>
<dbReference type="Gene3D" id="3.40.50.300">
    <property type="entry name" value="P-loop containing nucleotide triphosphate hydrolases"/>
    <property type="match status" value="1"/>
</dbReference>
<proteinExistence type="predicted"/>
<reference evidence="1" key="2">
    <citation type="submission" date="2023-01" db="EMBL/GenBank/DDBJ databases">
        <title>Draft genome sequence of Devosia yakushimensis strain NBRC 103855.</title>
        <authorList>
            <person name="Sun Q."/>
            <person name="Mori K."/>
        </authorList>
    </citation>
    <scope>NUCLEOTIDE SEQUENCE</scope>
    <source>
        <strain evidence="1">NBRC 103855</strain>
    </source>
</reference>
<reference evidence="1" key="1">
    <citation type="journal article" date="2014" name="Int. J. Syst. Evol. Microbiol.">
        <title>Complete genome of a new Firmicutes species belonging to the dominant human colonic microbiota ('Ruminococcus bicirculans') reveals two chromosomes and a selective capacity to utilize plant glucans.</title>
        <authorList>
            <consortium name="NISC Comparative Sequencing Program"/>
            <person name="Wegmann U."/>
            <person name="Louis P."/>
            <person name="Goesmann A."/>
            <person name="Henrissat B."/>
            <person name="Duncan S.H."/>
            <person name="Flint H.J."/>
        </authorList>
    </citation>
    <scope>NUCLEOTIDE SEQUENCE</scope>
    <source>
        <strain evidence="1">NBRC 103855</strain>
    </source>
</reference>
<protein>
    <submittedName>
        <fullName evidence="1">Phage terminase large subunit</fullName>
    </submittedName>
</protein>
<organism evidence="1 2">
    <name type="scientific">Devosia yakushimensis</name>
    <dbReference type="NCBI Taxonomy" id="470028"/>
    <lineage>
        <taxon>Bacteria</taxon>
        <taxon>Pseudomonadati</taxon>
        <taxon>Pseudomonadota</taxon>
        <taxon>Alphaproteobacteria</taxon>
        <taxon>Hyphomicrobiales</taxon>
        <taxon>Devosiaceae</taxon>
        <taxon>Devosia</taxon>
    </lineage>
</organism>
<keyword evidence="2" id="KW-1185">Reference proteome</keyword>
<dbReference type="InterPro" id="IPR027417">
    <property type="entry name" value="P-loop_NTPase"/>
</dbReference>
<dbReference type="Proteomes" id="UP001161406">
    <property type="component" value="Unassembled WGS sequence"/>
</dbReference>
<dbReference type="EMBL" id="BSNG01000001">
    <property type="protein sequence ID" value="GLQ09233.1"/>
    <property type="molecule type" value="Genomic_DNA"/>
</dbReference>
<gene>
    <name evidence="1" type="ORF">GCM10007913_11650</name>
</gene>
<comment type="caution">
    <text evidence="1">The sequence shown here is derived from an EMBL/GenBank/DDBJ whole genome shotgun (WGS) entry which is preliminary data.</text>
</comment>
<sequence length="527" mass="59826">MSDVILSKKVEALQHQLGRVLTTDELTLFINLQDPHWRLRNLYWIMDKEGNPVLFSPNEVQDKFIREIWFRNVVPKARQRGFSTVVQILMLDHALFEPNQRCGIIAETTTLAEQIFGDKIKFAYDRLPPLIREMVPARMTLKKIVLANNSSIRCATSVRGGTIQWLHVTEYGKICQVAPIKAKEIQTGSIPAVDKTGIVVVESTVEGLDGNFTELVLKARATAQLGRPLGEMDYRLHFASWWDASEYETDPTGIVISPKDHAYFARLEATIGRDISLPKRAWYVQKRDVEFGGDQEKMWMQYPSTLDEAFTISTEGKWLANQMATMRKQNRITHVPYDPAYPVNLWWDLGVDDDIAIWFHQQVGLQDRFIDYIEASGEPYAYFKAEVDKRGYALGHCYLPHDGAHRRPGAEILKTSADMIGEVGFRNIEIVPRIHELITGIQQLRNAMSSYWIDETKCAEGIKHLDGYGKVWNVRTSTYTSQVAQNGHQHATDALRQHAQAKAGGIIMAANSGQTRPKRRNKGAMAA</sequence>